<evidence type="ECO:0000313" key="1">
    <source>
        <dbReference type="EMBL" id="MED6233035.1"/>
    </source>
</evidence>
<protein>
    <submittedName>
        <fullName evidence="1">Uncharacterized protein</fullName>
    </submittedName>
</protein>
<sequence>MLLKGQSRRWPIFHRSIHCLPHIQDQVTGGNRSSLSSSTLSNSFWRIPRNLFVVSPVSFVSGLENFPMESFSGGIVQMPGPPQPAPYVAEEQLLFSELPPSPR</sequence>
<evidence type="ECO:0000313" key="2">
    <source>
        <dbReference type="Proteomes" id="UP001345963"/>
    </source>
</evidence>
<accession>A0ABU7A603</accession>
<comment type="caution">
    <text evidence="1">The sequence shown here is derived from an EMBL/GenBank/DDBJ whole genome shotgun (WGS) entry which is preliminary data.</text>
</comment>
<dbReference type="Proteomes" id="UP001345963">
    <property type="component" value="Unassembled WGS sequence"/>
</dbReference>
<proteinExistence type="predicted"/>
<gene>
    <name evidence="1" type="ORF">ATANTOWER_005967</name>
</gene>
<name>A0ABU7A603_9TELE</name>
<keyword evidence="2" id="KW-1185">Reference proteome</keyword>
<dbReference type="EMBL" id="JAHUTI010001669">
    <property type="protein sequence ID" value="MED6233035.1"/>
    <property type="molecule type" value="Genomic_DNA"/>
</dbReference>
<reference evidence="1 2" key="1">
    <citation type="submission" date="2021-07" db="EMBL/GenBank/DDBJ databases">
        <authorList>
            <person name="Palmer J.M."/>
        </authorList>
    </citation>
    <scope>NUCLEOTIDE SEQUENCE [LARGE SCALE GENOMIC DNA]</scope>
    <source>
        <strain evidence="1 2">AT_MEX2019</strain>
        <tissue evidence="1">Muscle</tissue>
    </source>
</reference>
<organism evidence="1 2">
    <name type="scientific">Ataeniobius toweri</name>
    <dbReference type="NCBI Taxonomy" id="208326"/>
    <lineage>
        <taxon>Eukaryota</taxon>
        <taxon>Metazoa</taxon>
        <taxon>Chordata</taxon>
        <taxon>Craniata</taxon>
        <taxon>Vertebrata</taxon>
        <taxon>Euteleostomi</taxon>
        <taxon>Actinopterygii</taxon>
        <taxon>Neopterygii</taxon>
        <taxon>Teleostei</taxon>
        <taxon>Neoteleostei</taxon>
        <taxon>Acanthomorphata</taxon>
        <taxon>Ovalentaria</taxon>
        <taxon>Atherinomorphae</taxon>
        <taxon>Cyprinodontiformes</taxon>
        <taxon>Goodeidae</taxon>
        <taxon>Ataeniobius</taxon>
    </lineage>
</organism>